<sequence>MKKKKMATMFAAIASCIVLVGCGGDVAPDAAGAESSADQASPPSAASGVDPGSFDSGPFFDKYRIPLKKIDNAEVGRVVESTAIGNSMPLASEIDPDFTVGRGGREVIGSASTSFFFGKENIESLKPFDPSYRGGYFRLANDVGRNKTVTVAALRYETPEIAARASAALYESYTNSAPTESESMKGEGWVNGLPTTRAIVWATEHKDDKNEAMFTFSTEGEFIFYIYYEGGEGSIKDIREFHSEYLSRVPDMVAELADIAKTDESGKVVEWPEVDPDGLLRYAVSPLGDEKPALFPATNNPRGYAGTQSFVTETKQAVELSGIESLGVYNTAVARARSNTGAQAMQSAVITVYESKDYEIYEDPQGLPDVTCAEGAPTPGGMHLTCVMVYGDKVAIGEEVYFERSSGKSRDVRESESEKNKPKTLEEARKRLSQKMAAQYKIFRDAEVNPEGSKLPGAEVRDEPSSEAPTVSGTMSTEKPAGSAEPTPEK</sequence>
<dbReference type="Pfam" id="PF24092">
    <property type="entry name" value="DUF7373_C"/>
    <property type="match status" value="1"/>
</dbReference>
<dbReference type="EMBL" id="JBHRZN010000003">
    <property type="protein sequence ID" value="MFC3850460.1"/>
    <property type="molecule type" value="Genomic_DNA"/>
</dbReference>
<dbReference type="PROSITE" id="PS51257">
    <property type="entry name" value="PROKAR_LIPOPROTEIN"/>
    <property type="match status" value="1"/>
</dbReference>
<evidence type="ECO:0000259" key="3">
    <source>
        <dbReference type="Pfam" id="PF24088"/>
    </source>
</evidence>
<organism evidence="5 6">
    <name type="scientific">Corynebacterium hansenii</name>
    <dbReference type="NCBI Taxonomy" id="394964"/>
    <lineage>
        <taxon>Bacteria</taxon>
        <taxon>Bacillati</taxon>
        <taxon>Actinomycetota</taxon>
        <taxon>Actinomycetes</taxon>
        <taxon>Mycobacteriales</taxon>
        <taxon>Corynebacteriaceae</taxon>
        <taxon>Corynebacterium</taxon>
    </lineage>
</organism>
<gene>
    <name evidence="5" type="ORF">ACFORJ_09840</name>
</gene>
<evidence type="ECO:0000256" key="1">
    <source>
        <dbReference type="SAM" id="MobiDB-lite"/>
    </source>
</evidence>
<comment type="caution">
    <text evidence="5">The sequence shown here is derived from an EMBL/GenBank/DDBJ whole genome shotgun (WGS) entry which is preliminary data.</text>
</comment>
<feature type="region of interest" description="Disordered" evidence="1">
    <location>
        <begin position="403"/>
        <end position="490"/>
    </location>
</feature>
<proteinExistence type="predicted"/>
<keyword evidence="2" id="KW-0732">Signal</keyword>
<accession>A0ABV7ZQP9</accession>
<dbReference type="InterPro" id="IPR055797">
    <property type="entry name" value="DUF7373"/>
</dbReference>
<feature type="domain" description="DUF7373" evidence="3">
    <location>
        <begin position="69"/>
        <end position="238"/>
    </location>
</feature>
<name>A0ABV7ZQP9_9CORY</name>
<evidence type="ECO:0000256" key="2">
    <source>
        <dbReference type="SAM" id="SignalP"/>
    </source>
</evidence>
<feature type="compositionally biased region" description="Polar residues" evidence="1">
    <location>
        <begin position="467"/>
        <end position="477"/>
    </location>
</feature>
<feature type="compositionally biased region" description="Low complexity" evidence="1">
    <location>
        <begin position="33"/>
        <end position="47"/>
    </location>
</feature>
<reference evidence="6" key="1">
    <citation type="journal article" date="2019" name="Int. J. Syst. Evol. Microbiol.">
        <title>The Global Catalogue of Microorganisms (GCM) 10K type strain sequencing project: providing services to taxonomists for standard genome sequencing and annotation.</title>
        <authorList>
            <consortium name="The Broad Institute Genomics Platform"/>
            <consortium name="The Broad Institute Genome Sequencing Center for Infectious Disease"/>
            <person name="Wu L."/>
            <person name="Ma J."/>
        </authorList>
    </citation>
    <scope>NUCLEOTIDE SEQUENCE [LARGE SCALE GENOMIC DNA]</scope>
    <source>
        <strain evidence="6">CCUG 53252</strain>
    </source>
</reference>
<evidence type="ECO:0000313" key="6">
    <source>
        <dbReference type="Proteomes" id="UP001595751"/>
    </source>
</evidence>
<feature type="region of interest" description="Disordered" evidence="1">
    <location>
        <begin position="31"/>
        <end position="53"/>
    </location>
</feature>
<feature type="domain" description="DUF7373" evidence="4">
    <location>
        <begin position="298"/>
        <end position="395"/>
    </location>
</feature>
<feature type="signal peptide" evidence="2">
    <location>
        <begin position="1"/>
        <end position="20"/>
    </location>
</feature>
<feature type="chain" id="PRO_5046909902" description="Secreted protein" evidence="2">
    <location>
        <begin position="21"/>
        <end position="490"/>
    </location>
</feature>
<evidence type="ECO:0000259" key="4">
    <source>
        <dbReference type="Pfam" id="PF24092"/>
    </source>
</evidence>
<dbReference type="Proteomes" id="UP001595751">
    <property type="component" value="Unassembled WGS sequence"/>
</dbReference>
<feature type="compositionally biased region" description="Basic and acidic residues" evidence="1">
    <location>
        <begin position="403"/>
        <end position="430"/>
    </location>
</feature>
<dbReference type="RefSeq" id="WP_048739837.1">
    <property type="nucleotide sequence ID" value="NZ_CP047211.1"/>
</dbReference>
<dbReference type="InterPro" id="IPR056463">
    <property type="entry name" value="DUF7373_C"/>
</dbReference>
<evidence type="ECO:0000313" key="5">
    <source>
        <dbReference type="EMBL" id="MFC3850460.1"/>
    </source>
</evidence>
<dbReference type="Pfam" id="PF24088">
    <property type="entry name" value="DUF7373"/>
    <property type="match status" value="1"/>
</dbReference>
<evidence type="ECO:0008006" key="7">
    <source>
        <dbReference type="Google" id="ProtNLM"/>
    </source>
</evidence>
<keyword evidence="6" id="KW-1185">Reference proteome</keyword>
<protein>
    <recommendedName>
        <fullName evidence="7">Secreted protein</fullName>
    </recommendedName>
</protein>